<proteinExistence type="inferred from homology"/>
<keyword evidence="7" id="KW-0472">Membrane</keyword>
<protein>
    <recommendedName>
        <fullName evidence="8">ABC transporter domain-containing protein</fullName>
    </recommendedName>
</protein>
<organism evidence="9 10">
    <name type="scientific">Cellulomonas soli</name>
    <dbReference type="NCBI Taxonomy" id="931535"/>
    <lineage>
        <taxon>Bacteria</taxon>
        <taxon>Bacillati</taxon>
        <taxon>Actinomycetota</taxon>
        <taxon>Actinomycetes</taxon>
        <taxon>Micrococcales</taxon>
        <taxon>Cellulomonadaceae</taxon>
        <taxon>Cellulomonas</taxon>
    </lineage>
</organism>
<comment type="subcellular location">
    <subcellularLocation>
        <location evidence="1">Cell membrane</location>
        <topology evidence="1">Peripheral membrane protein</topology>
    </subcellularLocation>
</comment>
<dbReference type="Gene3D" id="3.40.50.300">
    <property type="entry name" value="P-loop containing nucleotide triphosphate hydrolases"/>
    <property type="match status" value="1"/>
</dbReference>
<keyword evidence="4" id="KW-1003">Cell membrane</keyword>
<dbReference type="PROSITE" id="PS50893">
    <property type="entry name" value="ABC_TRANSPORTER_2"/>
    <property type="match status" value="1"/>
</dbReference>
<evidence type="ECO:0000313" key="9">
    <source>
        <dbReference type="EMBL" id="GEP68058.1"/>
    </source>
</evidence>
<dbReference type="Proteomes" id="UP000321798">
    <property type="component" value="Unassembled WGS sequence"/>
</dbReference>
<evidence type="ECO:0000256" key="6">
    <source>
        <dbReference type="ARBA" id="ARBA00022840"/>
    </source>
</evidence>
<keyword evidence="6" id="KW-0067">ATP-binding</keyword>
<keyword evidence="3" id="KW-0813">Transport</keyword>
<sequence length="262" mass="27793">MALEVRDLVVQIGGRTVVDGVSFTLEAGERLGVIGESGSGKSLTMLAVLGLLPDGARATGSIRWERRELLGIDEHALASVRGREIGIVFQEPSTALDPIRTVGNQIAEPLRIHYGLPRREARQHAVRLASSVALPDPGQLVRRYPHQLSGGQRQRVAIAMALAAGPRLLIADEPTTALDVTVQRGVIELFDELVEASGLSLVFVTHDIALLAQMGGDALVMADGRVVERGPVASLVHAPTHPVARELARAALATGWSPAVHA</sequence>
<dbReference type="InterPro" id="IPR003439">
    <property type="entry name" value="ABC_transporter-like_ATP-bd"/>
</dbReference>
<evidence type="ECO:0000256" key="1">
    <source>
        <dbReference type="ARBA" id="ARBA00004202"/>
    </source>
</evidence>
<dbReference type="SUPFAM" id="SSF52540">
    <property type="entry name" value="P-loop containing nucleoside triphosphate hydrolases"/>
    <property type="match status" value="1"/>
</dbReference>
<dbReference type="GO" id="GO:0016887">
    <property type="term" value="F:ATP hydrolysis activity"/>
    <property type="evidence" value="ECO:0007669"/>
    <property type="project" value="InterPro"/>
</dbReference>
<dbReference type="PROSITE" id="PS00211">
    <property type="entry name" value="ABC_TRANSPORTER_1"/>
    <property type="match status" value="1"/>
</dbReference>
<accession>A0A512PA27</accession>
<dbReference type="SMART" id="SM00382">
    <property type="entry name" value="AAA"/>
    <property type="match status" value="1"/>
</dbReference>
<feature type="domain" description="ABC transporter" evidence="8">
    <location>
        <begin position="3"/>
        <end position="248"/>
    </location>
</feature>
<evidence type="ECO:0000256" key="2">
    <source>
        <dbReference type="ARBA" id="ARBA00005417"/>
    </source>
</evidence>
<dbReference type="Pfam" id="PF00005">
    <property type="entry name" value="ABC_tran"/>
    <property type="match status" value="1"/>
</dbReference>
<gene>
    <name evidence="9" type="ORF">CSO01_07730</name>
</gene>
<dbReference type="InterPro" id="IPR050388">
    <property type="entry name" value="ABC_Ni/Peptide_Import"/>
</dbReference>
<evidence type="ECO:0000259" key="8">
    <source>
        <dbReference type="PROSITE" id="PS50893"/>
    </source>
</evidence>
<dbReference type="InterPro" id="IPR027417">
    <property type="entry name" value="P-loop_NTPase"/>
</dbReference>
<name>A0A512PA27_9CELL</name>
<dbReference type="EMBL" id="BKAL01000002">
    <property type="protein sequence ID" value="GEP68058.1"/>
    <property type="molecule type" value="Genomic_DNA"/>
</dbReference>
<dbReference type="PANTHER" id="PTHR43297:SF2">
    <property type="entry name" value="DIPEPTIDE TRANSPORT ATP-BINDING PROTEIN DPPD"/>
    <property type="match status" value="1"/>
</dbReference>
<dbReference type="PANTHER" id="PTHR43297">
    <property type="entry name" value="OLIGOPEPTIDE TRANSPORT ATP-BINDING PROTEIN APPD"/>
    <property type="match status" value="1"/>
</dbReference>
<dbReference type="GO" id="GO:0005886">
    <property type="term" value="C:plasma membrane"/>
    <property type="evidence" value="ECO:0007669"/>
    <property type="project" value="UniProtKB-SubCell"/>
</dbReference>
<dbReference type="InterPro" id="IPR003593">
    <property type="entry name" value="AAA+_ATPase"/>
</dbReference>
<keyword evidence="5" id="KW-0547">Nucleotide-binding</keyword>
<dbReference type="CDD" id="cd03257">
    <property type="entry name" value="ABC_NikE_OppD_transporters"/>
    <property type="match status" value="1"/>
</dbReference>
<evidence type="ECO:0000313" key="10">
    <source>
        <dbReference type="Proteomes" id="UP000321798"/>
    </source>
</evidence>
<evidence type="ECO:0000256" key="3">
    <source>
        <dbReference type="ARBA" id="ARBA00022448"/>
    </source>
</evidence>
<comment type="similarity">
    <text evidence="2">Belongs to the ABC transporter superfamily.</text>
</comment>
<evidence type="ECO:0000256" key="4">
    <source>
        <dbReference type="ARBA" id="ARBA00022475"/>
    </source>
</evidence>
<dbReference type="InterPro" id="IPR017871">
    <property type="entry name" value="ABC_transporter-like_CS"/>
</dbReference>
<dbReference type="GO" id="GO:0005524">
    <property type="term" value="F:ATP binding"/>
    <property type="evidence" value="ECO:0007669"/>
    <property type="project" value="UniProtKB-KW"/>
</dbReference>
<dbReference type="RefSeq" id="WP_146951816.1">
    <property type="nucleotide sequence ID" value="NZ_BAABBJ010000015.1"/>
</dbReference>
<dbReference type="AlphaFoldDB" id="A0A512PA27"/>
<reference evidence="9 10" key="1">
    <citation type="submission" date="2019-07" db="EMBL/GenBank/DDBJ databases">
        <title>Whole genome shotgun sequence of Cellulomonas soli NBRC 109434.</title>
        <authorList>
            <person name="Hosoyama A."/>
            <person name="Uohara A."/>
            <person name="Ohji S."/>
            <person name="Ichikawa N."/>
        </authorList>
    </citation>
    <scope>NUCLEOTIDE SEQUENCE [LARGE SCALE GENOMIC DNA]</scope>
    <source>
        <strain evidence="9 10">NBRC 109434</strain>
    </source>
</reference>
<dbReference type="OrthoDB" id="3677453at2"/>
<keyword evidence="10" id="KW-1185">Reference proteome</keyword>
<evidence type="ECO:0000256" key="5">
    <source>
        <dbReference type="ARBA" id="ARBA00022741"/>
    </source>
</evidence>
<comment type="caution">
    <text evidence="9">The sequence shown here is derived from an EMBL/GenBank/DDBJ whole genome shotgun (WGS) entry which is preliminary data.</text>
</comment>
<evidence type="ECO:0000256" key="7">
    <source>
        <dbReference type="ARBA" id="ARBA00023136"/>
    </source>
</evidence>